<dbReference type="PANTHER" id="PTHR35280">
    <property type="entry name" value="F17L21.9"/>
    <property type="match status" value="1"/>
</dbReference>
<evidence type="ECO:0000313" key="3">
    <source>
        <dbReference type="Proteomes" id="UP000489600"/>
    </source>
</evidence>
<dbReference type="Proteomes" id="UP000489600">
    <property type="component" value="Unassembled WGS sequence"/>
</dbReference>
<accession>A0A565ATJ8</accession>
<dbReference type="EMBL" id="CABITT030000001">
    <property type="protein sequence ID" value="VVA92410.1"/>
    <property type="molecule type" value="Genomic_DNA"/>
</dbReference>
<feature type="compositionally biased region" description="Polar residues" evidence="1">
    <location>
        <begin position="87"/>
        <end position="103"/>
    </location>
</feature>
<gene>
    <name evidence="2" type="ORF">ANE_LOCUS2855</name>
</gene>
<dbReference type="OrthoDB" id="782808at2759"/>
<sequence length="123" mass="13911">MESSEDVEVLSKAIEKLLHEKRKREASGDPFIEDHDDQLLLSTLISQVSEYSMISMMKDRISHPIRSIGGMLSGMFKGKIRPIKSQLPETSNSKDQNNHNNTGGVHIQVPELLQEFGFDNDEE</sequence>
<evidence type="ECO:0000256" key="1">
    <source>
        <dbReference type="SAM" id="MobiDB-lite"/>
    </source>
</evidence>
<name>A0A565ATJ8_9BRAS</name>
<reference evidence="2" key="1">
    <citation type="submission" date="2019-07" db="EMBL/GenBank/DDBJ databases">
        <authorList>
            <person name="Dittberner H."/>
        </authorList>
    </citation>
    <scope>NUCLEOTIDE SEQUENCE [LARGE SCALE GENOMIC DNA]</scope>
</reference>
<dbReference type="AlphaFoldDB" id="A0A565ATJ8"/>
<evidence type="ECO:0000313" key="2">
    <source>
        <dbReference type="EMBL" id="VVA92410.1"/>
    </source>
</evidence>
<protein>
    <submittedName>
        <fullName evidence="2">Uncharacterized protein</fullName>
    </submittedName>
</protein>
<feature type="region of interest" description="Disordered" evidence="1">
    <location>
        <begin position="84"/>
        <end position="104"/>
    </location>
</feature>
<dbReference type="PANTHER" id="PTHR35280:SF1">
    <property type="entry name" value="F17L21.9"/>
    <property type="match status" value="1"/>
</dbReference>
<keyword evidence="3" id="KW-1185">Reference proteome</keyword>
<comment type="caution">
    <text evidence="2">The sequence shown here is derived from an EMBL/GenBank/DDBJ whole genome shotgun (WGS) entry which is preliminary data.</text>
</comment>
<organism evidence="2 3">
    <name type="scientific">Arabis nemorensis</name>
    <dbReference type="NCBI Taxonomy" id="586526"/>
    <lineage>
        <taxon>Eukaryota</taxon>
        <taxon>Viridiplantae</taxon>
        <taxon>Streptophyta</taxon>
        <taxon>Embryophyta</taxon>
        <taxon>Tracheophyta</taxon>
        <taxon>Spermatophyta</taxon>
        <taxon>Magnoliopsida</taxon>
        <taxon>eudicotyledons</taxon>
        <taxon>Gunneridae</taxon>
        <taxon>Pentapetalae</taxon>
        <taxon>rosids</taxon>
        <taxon>malvids</taxon>
        <taxon>Brassicales</taxon>
        <taxon>Brassicaceae</taxon>
        <taxon>Arabideae</taxon>
        <taxon>Arabis</taxon>
    </lineage>
</organism>
<proteinExistence type="predicted"/>